<protein>
    <submittedName>
        <fullName evidence="3">Methyltransferase type 11</fullName>
    </submittedName>
</protein>
<organism evidence="3 4">
    <name type="scientific">Vibrio bivalvicida</name>
    <dbReference type="NCBI Taxonomy" id="1276888"/>
    <lineage>
        <taxon>Bacteria</taxon>
        <taxon>Pseudomonadati</taxon>
        <taxon>Pseudomonadota</taxon>
        <taxon>Gammaproteobacteria</taxon>
        <taxon>Vibrionales</taxon>
        <taxon>Vibrionaceae</taxon>
        <taxon>Vibrio</taxon>
        <taxon>Vibrio oreintalis group</taxon>
    </lineage>
</organism>
<dbReference type="GO" id="GO:0008168">
    <property type="term" value="F:methyltransferase activity"/>
    <property type="evidence" value="ECO:0007669"/>
    <property type="project" value="UniProtKB-KW"/>
</dbReference>
<name>A0A177XWM4_9VIBR</name>
<evidence type="ECO:0000313" key="4">
    <source>
        <dbReference type="Proteomes" id="UP000078406"/>
    </source>
</evidence>
<dbReference type="CDD" id="cd02440">
    <property type="entry name" value="AdoMet_MTases"/>
    <property type="match status" value="1"/>
</dbReference>
<evidence type="ECO:0000259" key="2">
    <source>
        <dbReference type="Pfam" id="PF13649"/>
    </source>
</evidence>
<evidence type="ECO:0000313" key="3">
    <source>
        <dbReference type="EMBL" id="OAJ92756.1"/>
    </source>
</evidence>
<accession>A0A177XWM4</accession>
<dbReference type="EMBL" id="LLEI02000064">
    <property type="protein sequence ID" value="OAJ92756.1"/>
    <property type="molecule type" value="Genomic_DNA"/>
</dbReference>
<dbReference type="RefSeq" id="WP_054962314.1">
    <property type="nucleotide sequence ID" value="NZ_LLEI02000064.1"/>
</dbReference>
<dbReference type="Pfam" id="PF13649">
    <property type="entry name" value="Methyltransf_25"/>
    <property type="match status" value="1"/>
</dbReference>
<gene>
    <name evidence="3" type="ORF">APB76_18930</name>
</gene>
<dbReference type="PANTHER" id="PTHR43861">
    <property type="entry name" value="TRANS-ACONITATE 2-METHYLTRANSFERASE-RELATED"/>
    <property type="match status" value="1"/>
</dbReference>
<sequence length="200" mass="22946">MKPEQIGKAYDQITHIWQGESFNLENGIDQHKRAISFTEKRGKALDIGCGCTGRFIDLLSREGFTPSGMDISSEMLALAKEKHPKVEFINADICQHEFDDKYDFITAWDSIWHIPIDQQRQVMTKIVDILNIGGIFIFSFGGTSEEGFHTNSFMGPEVYYSSLGTNGFLSLFIELDCMVRHLEFDQYPEFHTYLIVEKLQ</sequence>
<proteinExistence type="predicted"/>
<dbReference type="GO" id="GO:0032259">
    <property type="term" value="P:methylation"/>
    <property type="evidence" value="ECO:0007669"/>
    <property type="project" value="UniProtKB-KW"/>
</dbReference>
<dbReference type="SUPFAM" id="SSF53335">
    <property type="entry name" value="S-adenosyl-L-methionine-dependent methyltransferases"/>
    <property type="match status" value="1"/>
</dbReference>
<dbReference type="InterPro" id="IPR029063">
    <property type="entry name" value="SAM-dependent_MTases_sf"/>
</dbReference>
<reference evidence="3 4" key="1">
    <citation type="journal article" date="2016" name="Syst. Appl. Microbiol.">
        <title>Vibrio bivalvicida sp. nov., a novel larval pathogen for bivalve molluscs reared in a hatchery.</title>
        <authorList>
            <person name="Dubert J."/>
            <person name="Romalde J.L."/>
            <person name="Prado S."/>
            <person name="Barja J.L."/>
        </authorList>
    </citation>
    <scope>NUCLEOTIDE SEQUENCE [LARGE SCALE GENOMIC DNA]</scope>
    <source>
        <strain evidence="3 4">605</strain>
    </source>
</reference>
<dbReference type="Gene3D" id="3.40.50.150">
    <property type="entry name" value="Vaccinia Virus protein VP39"/>
    <property type="match status" value="1"/>
</dbReference>
<keyword evidence="1 3" id="KW-0808">Transferase</keyword>
<comment type="caution">
    <text evidence="3">The sequence shown here is derived from an EMBL/GenBank/DDBJ whole genome shotgun (WGS) entry which is preliminary data.</text>
</comment>
<dbReference type="AlphaFoldDB" id="A0A177XWM4"/>
<dbReference type="InterPro" id="IPR041698">
    <property type="entry name" value="Methyltransf_25"/>
</dbReference>
<keyword evidence="3" id="KW-0489">Methyltransferase</keyword>
<feature type="domain" description="Methyltransferase" evidence="2">
    <location>
        <begin position="45"/>
        <end position="134"/>
    </location>
</feature>
<dbReference type="Proteomes" id="UP000078406">
    <property type="component" value="Unassembled WGS sequence"/>
</dbReference>
<evidence type="ECO:0000256" key="1">
    <source>
        <dbReference type="ARBA" id="ARBA00022679"/>
    </source>
</evidence>